<dbReference type="EMBL" id="UGYO01000001">
    <property type="protein sequence ID" value="SUI54632.1"/>
    <property type="molecule type" value="Genomic_DNA"/>
</dbReference>
<keyword evidence="1" id="KW-0812">Transmembrane</keyword>
<dbReference type="Pfam" id="PF01773">
    <property type="entry name" value="Nucleos_tra2_N"/>
    <property type="match status" value="1"/>
</dbReference>
<evidence type="ECO:0000313" key="3">
    <source>
        <dbReference type="EMBL" id="SUI54632.1"/>
    </source>
</evidence>
<evidence type="ECO:0000313" key="4">
    <source>
        <dbReference type="Proteomes" id="UP000254069"/>
    </source>
</evidence>
<organism evidence="3 4">
    <name type="scientific">Shewanella algae</name>
    <dbReference type="NCBI Taxonomy" id="38313"/>
    <lineage>
        <taxon>Bacteria</taxon>
        <taxon>Pseudomonadati</taxon>
        <taxon>Pseudomonadota</taxon>
        <taxon>Gammaproteobacteria</taxon>
        <taxon>Alteromonadales</taxon>
        <taxon>Shewanellaceae</taxon>
        <taxon>Shewanella</taxon>
    </lineage>
</organism>
<keyword evidence="1" id="KW-1133">Transmembrane helix</keyword>
<proteinExistence type="predicted"/>
<accession>A0A379Z3K2</accession>
<keyword evidence="1" id="KW-0472">Membrane</keyword>
<evidence type="ECO:0000256" key="1">
    <source>
        <dbReference type="SAM" id="Phobius"/>
    </source>
</evidence>
<feature type="transmembrane region" description="Helical" evidence="1">
    <location>
        <begin position="6"/>
        <end position="25"/>
    </location>
</feature>
<gene>
    <name evidence="3" type="primary">nupC_2</name>
    <name evidence="3" type="ORF">NCTC10738_00917</name>
</gene>
<dbReference type="AlphaFoldDB" id="A0A379Z3K2"/>
<sequence>MEYVNFFVGMLAILGLALLANLNNWRQIKIRYVIQLLLVELLLAWFLLNSSVGVTIVGAFAQGGIPL</sequence>
<protein>
    <submittedName>
        <fullName evidence="3">Nucleoside-transport system protein nupC</fullName>
    </submittedName>
</protein>
<reference evidence="3 4" key="1">
    <citation type="submission" date="2018-06" db="EMBL/GenBank/DDBJ databases">
        <authorList>
            <consortium name="Pathogen Informatics"/>
            <person name="Doyle S."/>
        </authorList>
    </citation>
    <scope>NUCLEOTIDE SEQUENCE [LARGE SCALE GENOMIC DNA]</scope>
    <source>
        <strain evidence="3 4">NCTC10738</strain>
    </source>
</reference>
<feature type="transmembrane region" description="Helical" evidence="1">
    <location>
        <begin position="37"/>
        <end position="61"/>
    </location>
</feature>
<dbReference type="InterPro" id="IPR002668">
    <property type="entry name" value="CNT_N_dom"/>
</dbReference>
<evidence type="ECO:0000259" key="2">
    <source>
        <dbReference type="Pfam" id="PF01773"/>
    </source>
</evidence>
<keyword evidence="4" id="KW-1185">Reference proteome</keyword>
<feature type="domain" description="Concentrative nucleoside transporter N-terminal" evidence="2">
    <location>
        <begin position="8"/>
        <end position="63"/>
    </location>
</feature>
<dbReference type="Proteomes" id="UP000254069">
    <property type="component" value="Unassembled WGS sequence"/>
</dbReference>
<name>A0A379Z3K2_9GAMM</name>
<dbReference type="RefSeq" id="WP_115389985.1">
    <property type="nucleotide sequence ID" value="NZ_JADZHC010000019.1"/>
</dbReference>